<sequence>MGKESREPGKGRSRLASIAIVLVSIITALAVLGLVLKLANPLPSRDLFPADAAVTTTDSVLAERLAGHAATQPGKSGVMLLGTGLDAFAMRAAMVRKSERTIDAQYYIWEDDLSGSMLLAEIVRAADRGVRVRLLIDDNPTAGLDPMWAAVVTHPRIDVRIFNPMTIRKPRGINYLFDFPRLNRRMHNKSLTVDDAITVVGGRNVGDVYFGAASERLFIDLDAFAIGSVVPQVAAEFQRYWASEASYPAELILDGVEDRMIENWRNPRHADSDLASAYAAAATDAFASLERTMRDGGFTWAEIELLADDPRKAAGPIPEEDLLAAHLAPIIADAQTRFDLLSGYFVPAERGTDMLADLARRGVETRIVTNSIGVTDVPIVNAGYIPNRKPLVDAGVELYEARPHGDDARLEMKALGTSRFSGGGESLHAKTFAIDGKRLFVGSFNFDPRSALLNCEMGFVIDAPELASEMVARLDQRLPANAYRVSADEDGGLTWTVSDRDPPKVHTTEPGTSAFSRFVVRGLSKLPIAWLL</sequence>
<dbReference type="PROSITE" id="PS50035">
    <property type="entry name" value="PLD"/>
    <property type="match status" value="2"/>
</dbReference>
<dbReference type="SUPFAM" id="SSF56024">
    <property type="entry name" value="Phospholipase D/nuclease"/>
    <property type="match status" value="2"/>
</dbReference>
<evidence type="ECO:0000313" key="9">
    <source>
        <dbReference type="Proteomes" id="UP000444185"/>
    </source>
</evidence>
<keyword evidence="6" id="KW-0812">Transmembrane</keyword>
<name>A0A844XVI5_9SPHN</name>
<evidence type="ECO:0000256" key="3">
    <source>
        <dbReference type="ARBA" id="ARBA00018392"/>
    </source>
</evidence>
<dbReference type="Pfam" id="PF13091">
    <property type="entry name" value="PLDc_2"/>
    <property type="match status" value="2"/>
</dbReference>
<keyword evidence="9" id="KW-1185">Reference proteome</keyword>
<dbReference type="EMBL" id="WTYF01000003">
    <property type="protein sequence ID" value="MXO50075.1"/>
    <property type="molecule type" value="Genomic_DNA"/>
</dbReference>
<dbReference type="InterPro" id="IPR001736">
    <property type="entry name" value="PLipase_D/transphosphatidylase"/>
</dbReference>
<dbReference type="InterPro" id="IPR025202">
    <property type="entry name" value="PLD-like_dom"/>
</dbReference>
<proteinExistence type="predicted"/>
<dbReference type="SMART" id="SM00155">
    <property type="entry name" value="PLDc"/>
    <property type="match status" value="2"/>
</dbReference>
<feature type="domain" description="PLD phosphodiesterase" evidence="7">
    <location>
        <begin position="182"/>
        <end position="209"/>
    </location>
</feature>
<dbReference type="Gene3D" id="3.30.870.10">
    <property type="entry name" value="Endonuclease Chain A"/>
    <property type="match status" value="2"/>
</dbReference>
<dbReference type="PANTHER" id="PTHR21248">
    <property type="entry name" value="CARDIOLIPIN SYNTHASE"/>
    <property type="match status" value="1"/>
</dbReference>
<reference evidence="8 9" key="1">
    <citation type="submission" date="2019-12" db="EMBL/GenBank/DDBJ databases">
        <title>Genomic-based taxomic classification of the family Erythrobacteraceae.</title>
        <authorList>
            <person name="Xu L."/>
        </authorList>
    </citation>
    <scope>NUCLEOTIDE SEQUENCE [LARGE SCALE GENOMIC DNA]</scope>
    <source>
        <strain evidence="8 9">DSM 16225</strain>
    </source>
</reference>
<dbReference type="GO" id="GO:0030572">
    <property type="term" value="F:phosphatidyltransferase activity"/>
    <property type="evidence" value="ECO:0007669"/>
    <property type="project" value="UniProtKB-ARBA"/>
</dbReference>
<dbReference type="PANTHER" id="PTHR21248:SF12">
    <property type="entry name" value="CARDIOLIPIN SYNTHASE C"/>
    <property type="match status" value="1"/>
</dbReference>
<evidence type="ECO:0000256" key="6">
    <source>
        <dbReference type="SAM" id="Phobius"/>
    </source>
</evidence>
<keyword evidence="6" id="KW-1133">Transmembrane helix</keyword>
<comment type="subcellular location">
    <subcellularLocation>
        <location evidence="2">Secreted</location>
    </subcellularLocation>
</comment>
<dbReference type="CDD" id="cd09111">
    <property type="entry name" value="PLDc_ymdC_like_1"/>
    <property type="match status" value="1"/>
</dbReference>
<dbReference type="GO" id="GO:0032049">
    <property type="term" value="P:cardiolipin biosynthetic process"/>
    <property type="evidence" value="ECO:0007669"/>
    <property type="project" value="UniProtKB-ARBA"/>
</dbReference>
<accession>A0A844XVI5</accession>
<dbReference type="OrthoDB" id="9814092at2"/>
<evidence type="ECO:0000256" key="4">
    <source>
        <dbReference type="ARBA" id="ARBA00022525"/>
    </source>
</evidence>
<dbReference type="Proteomes" id="UP000444185">
    <property type="component" value="Unassembled WGS sequence"/>
</dbReference>
<dbReference type="AlphaFoldDB" id="A0A844XVI5"/>
<feature type="transmembrane region" description="Helical" evidence="6">
    <location>
        <begin position="15"/>
        <end position="36"/>
    </location>
</feature>
<evidence type="ECO:0000256" key="5">
    <source>
        <dbReference type="ARBA" id="ARBA00029594"/>
    </source>
</evidence>
<comment type="caution">
    <text evidence="8">The sequence shown here is derived from an EMBL/GenBank/DDBJ whole genome shotgun (WGS) entry which is preliminary data.</text>
</comment>
<evidence type="ECO:0000256" key="1">
    <source>
        <dbReference type="ARBA" id="ARBA00003145"/>
    </source>
</evidence>
<gene>
    <name evidence="8" type="ORF">GRI42_02005</name>
</gene>
<organism evidence="8 9">
    <name type="scientific">Qipengyuania gaetbuli</name>
    <dbReference type="NCBI Taxonomy" id="266952"/>
    <lineage>
        <taxon>Bacteria</taxon>
        <taxon>Pseudomonadati</taxon>
        <taxon>Pseudomonadota</taxon>
        <taxon>Alphaproteobacteria</taxon>
        <taxon>Sphingomonadales</taxon>
        <taxon>Erythrobacteraceae</taxon>
        <taxon>Qipengyuania</taxon>
    </lineage>
</organism>
<keyword evidence="4" id="KW-0964">Secreted</keyword>
<feature type="domain" description="PLD phosphodiesterase" evidence="7">
    <location>
        <begin position="423"/>
        <end position="450"/>
    </location>
</feature>
<evidence type="ECO:0000259" key="7">
    <source>
        <dbReference type="PROSITE" id="PS50035"/>
    </source>
</evidence>
<dbReference type="RefSeq" id="WP_160606389.1">
    <property type="nucleotide sequence ID" value="NZ_WTYF01000003.1"/>
</dbReference>
<keyword evidence="6" id="KW-0472">Membrane</keyword>
<dbReference type="CDD" id="cd09113">
    <property type="entry name" value="PLDc_ymdC_like_2"/>
    <property type="match status" value="1"/>
</dbReference>
<comment type="function">
    <text evidence="1">Could be a virulence factor.</text>
</comment>
<evidence type="ECO:0000256" key="2">
    <source>
        <dbReference type="ARBA" id="ARBA00004613"/>
    </source>
</evidence>
<dbReference type="GO" id="GO:0005576">
    <property type="term" value="C:extracellular region"/>
    <property type="evidence" value="ECO:0007669"/>
    <property type="project" value="UniProtKB-SubCell"/>
</dbReference>
<evidence type="ECO:0000313" key="8">
    <source>
        <dbReference type="EMBL" id="MXO50075.1"/>
    </source>
</evidence>
<protein>
    <recommendedName>
        <fullName evidence="3">Phospholipase D</fullName>
    </recommendedName>
    <alternativeName>
        <fullName evidence="5">Choline phosphatase</fullName>
    </alternativeName>
</protein>